<dbReference type="EMBL" id="JAHWXP010000001">
    <property type="protein sequence ID" value="MBY8335586.1"/>
    <property type="molecule type" value="Genomic_DNA"/>
</dbReference>
<dbReference type="RefSeq" id="WP_222823373.1">
    <property type="nucleotide sequence ID" value="NZ_JAHWXP010000001.1"/>
</dbReference>
<name>A0ABS7P9C4_9SPHN</name>
<dbReference type="InterPro" id="IPR027417">
    <property type="entry name" value="P-loop_NTPase"/>
</dbReference>
<reference evidence="1 2" key="1">
    <citation type="submission" date="2021-07" db="EMBL/GenBank/DDBJ databases">
        <title>Alteriqipengyuania abyssalis NZ-12B nov, sp.nov isolated from deep sea sponge in pacific ocean.</title>
        <authorList>
            <person name="Tareen S."/>
            <person name="Wink J."/>
        </authorList>
    </citation>
    <scope>NUCLEOTIDE SEQUENCE [LARGE SCALE GENOMIC DNA]</scope>
    <source>
        <strain evidence="1 2">NZ-12B</strain>
    </source>
</reference>
<dbReference type="Proteomes" id="UP000759298">
    <property type="component" value="Unassembled WGS sequence"/>
</dbReference>
<sequence>MSVYVTGGGGTHLEPRVASHYLAAMVAEGGARGVLGTVVSIKTQQFEIDAPLDDLVIEARLADGTRTRLDLQITTTLSFTRSDEKWLDVVPRAWDTFRQVGFDPATRRIGIAVSQTTTKLERSIQPLLARARHAPDAGQYRTRLANENGANKEQREFQAVLDEIVKNYDATASDDDVVNFMRCLDVIPFDLDKEEASRDLLASIDQLTSVAGSNAEARRIWSSLAAMASRILPNGGGTDRTGVVHELKTEGFALGSDRAHAELIGALDAESRAAAASIRETIRGKSINRDELHETLLSSLGEARVLRIVGQHGTGKSALLKRLASEEPAGAPILLLRDLRVTGGGWAAHAAKFGRPMPIASLLRQFGLGGARTLFIDGADKMDAAAQVTINDLLKAIVDTPDLIDWRVVMTMREENAQRVDAWLEPDIASLPSKTIRVEGFDDDEANEAAAALPLLRPLLVDTRSYDAVLRRPFFLDALSRLPVRSGAEVRSEVDLVDLWWEHGGADRADFAPAQGRRNALLSLGEALLLGPGVALSIRGFEPVALHELSQAGVLRNVELGVSVAFSHDIFEEWILAKVLRGRRSEIAQALHDGGQHPQLARPLQLFAADLLERSETGSEWAALLDAVDDDELQTTWRRVVLTAPVRSVRSADMLDRIEAILMRDDARLLARLIMSVRTTETVRDLRFMDEKLFPDLTSDQREQFASETAGPEIVSWMRLIAWLIPRLGVMPASLDKELFTFLSTWASSIPGEFGRYAGLQEAAAWAAEKLGDTDSTDERRRPALWGTPDYSDEARCLLLRCVGGAPDIVRNYLASISDQRVGRVRKQILELSVVLASVLPAEVTAFLKRAYLLDLDRPRERRRSGMIERSEALGFDDDHDFYPASPARPPFLHLLRTHSAIGLGLITDLCNHAMEAWRRRQTGPEHTPIPIVLDLGDGENEYWGDEGTYRWFRGGSHIHMLDTALLALDAWAHERLAAGDTLDELCLRIARGNRCNAVLGIAAGLCLADLRAAATSPAALEIGTHPALWQWDIGRQVGDMGSFSNEIAHWGKWAVLAGALRELNRLPHRKHTVRDLSVLFAGIASDEVKAAYSERFATFLERVPYNTAEQRDDPDEANATRAAFEPLRQQADPANLVTQVVDGKTYISMRPPYVDDEKHQAFLEEQASLNRVLKLDLWAQKAIESGQPGEEFTLEAAFEEMIALDQSDLLDQVAPLADMKRRYAQSGVAGTAAVLARHADELWPEVEEAVVNVIQRAATMVEQEDGLSYRGSKVHGHPPVMAAHAYIALVRRVPARHEWKAALLQLAVDPIEGVVEAVYKSASLLSDCASDMLWRLFCLATQRAARTAATGRSLHWSPAEAQEQSALADEAEQMMANGTMPSAHPAPSTAGTRRGDGYYRSDFHENAMQIPVGPLMGSTTRGAMIDHAASLIDWALVSLDEKRNRGDTPYEWLFALYRWLGDLITYISPDELRALLIARVDAAESRAAAELVDGTLQRFMLNILIDKSPIDADTLEKWTVLIDWAIARPGWAFTPEDARQHDRGMAISAFLSVPHQGLISVIDDDWPNLPALLPSIQRAAETFATERTAFTAMLSMLERRSAQLLPQPGLAWIERVLQVRKSDGDFWHRNSNGELLVLLLRKLVQQHEVVGKNREIVIRAADLLIELGIKGAAHLQQDLVRLKR</sequence>
<organism evidence="1 2">
    <name type="scientific">Alteriqipengyuania abyssalis</name>
    <dbReference type="NCBI Taxonomy" id="2860200"/>
    <lineage>
        <taxon>Bacteria</taxon>
        <taxon>Pseudomonadati</taxon>
        <taxon>Pseudomonadota</taxon>
        <taxon>Alphaproteobacteria</taxon>
        <taxon>Sphingomonadales</taxon>
        <taxon>Erythrobacteraceae</taxon>
        <taxon>Alteriqipengyuania</taxon>
    </lineage>
</organism>
<comment type="caution">
    <text evidence="1">The sequence shown here is derived from an EMBL/GenBank/DDBJ whole genome shotgun (WGS) entry which is preliminary data.</text>
</comment>
<evidence type="ECO:0000313" key="1">
    <source>
        <dbReference type="EMBL" id="MBY8335586.1"/>
    </source>
</evidence>
<gene>
    <name evidence="1" type="ORF">KYN89_00860</name>
</gene>
<evidence type="ECO:0008006" key="3">
    <source>
        <dbReference type="Google" id="ProtNLM"/>
    </source>
</evidence>
<protein>
    <recommendedName>
        <fullName evidence="3">ATP-binding protein</fullName>
    </recommendedName>
</protein>
<accession>A0ABS7P9C4</accession>
<proteinExistence type="predicted"/>
<evidence type="ECO:0000313" key="2">
    <source>
        <dbReference type="Proteomes" id="UP000759298"/>
    </source>
</evidence>
<keyword evidence="2" id="KW-1185">Reference proteome</keyword>
<dbReference type="SUPFAM" id="SSF52540">
    <property type="entry name" value="P-loop containing nucleoside triphosphate hydrolases"/>
    <property type="match status" value="1"/>
</dbReference>